<sequence>MPQLLLPIFPDAVTPIKDLLSVGKQDGQVVYFHGVLPVFSHAEEDLATFRMITAQFIAQGHLRVVDVASAFGVPALSVKRALKRYRQEGPKGFYVPPRRRGPAVLTAEVLKQAQVLLDDRQTVPSVATELGIKSDTLSKAVRAGRLHVPAAKGPCAVVSSTKSERSALDSKAPMGVGASHVEARVAASVGGLNAVAPQFQAAVDVPRGGVLFALPALLAVGLLEGGEELTLPPGYYGIDSLLMLIAFMALARLESVESLRSCAPGEWGKLLGLDRIPEVRTLREKIGLLSQGDHAEKWSADLCRRWMAAAPEQAGILYVDAHVRVYYGEQTQLPRHYIARQRLCQRATADYWVNAIDGQPFFRVTQAVDPGLIKVLEGEILPRLERDIPSQPSAEVLAAEPLRHRFTLVFDREGYSPELFKRLKARRVACLSYRKYPGDDWSPEEFVEGTIELRSGERVRMRLAERGTLLGGVVWVREVRKLCDTGRQVSLISTDYQSGMWLLAATLFARWSQENFFKYAREHFALDRLADYQTEEIPDTARVVNPARRTLDGQVRSLTSKLSRRLAQFGTLNLNETIDPAKVEAFVAKKAAAHDEIEQLQDELKTLKEQRKETPSHLDIKDLPEESRFRRLSTHSKQLLDTLKMIAYRAETAMANVLAPLLARPDEARSLLRAIYTTEADLLPDPQAGTLTVRLHHMANGVSDRAVRKLCDELNSTDTLFPRSNLRLILQLGTSQNP</sequence>
<name>A0A1A8XRH1_9PROT</name>
<evidence type="ECO:0000313" key="4">
    <source>
        <dbReference type="Proteomes" id="UP000199169"/>
    </source>
</evidence>
<protein>
    <recommendedName>
        <fullName evidence="2">Insertion element IS150 protein InsJ-like helix-turn-helix domain-containing protein</fullName>
    </recommendedName>
</protein>
<dbReference type="AlphaFoldDB" id="A0A1A8XRH1"/>
<feature type="domain" description="Insertion element IS150 protein InsJ-like helix-turn-helix" evidence="2">
    <location>
        <begin position="50"/>
        <end position="100"/>
    </location>
</feature>
<dbReference type="InterPro" id="IPR049343">
    <property type="entry name" value="Transposase_29"/>
</dbReference>
<proteinExistence type="predicted"/>
<keyword evidence="1" id="KW-0175">Coiled coil</keyword>
<reference evidence="3 4" key="1">
    <citation type="submission" date="2016-06" db="EMBL/GenBank/DDBJ databases">
        <authorList>
            <person name="Kjaerup R.B."/>
            <person name="Dalgaard T.S."/>
            <person name="Juul-Madsen H.R."/>
        </authorList>
    </citation>
    <scope>NUCLEOTIDE SEQUENCE [LARGE SCALE GENOMIC DNA]</scope>
    <source>
        <strain evidence="3">3</strain>
    </source>
</reference>
<evidence type="ECO:0000256" key="1">
    <source>
        <dbReference type="SAM" id="Coils"/>
    </source>
</evidence>
<dbReference type="EMBL" id="FLQX01000116">
    <property type="protein sequence ID" value="SBT07062.1"/>
    <property type="molecule type" value="Genomic_DNA"/>
</dbReference>
<evidence type="ECO:0000259" key="2">
    <source>
        <dbReference type="Pfam" id="PF13518"/>
    </source>
</evidence>
<dbReference type="STRING" id="1860102.ACCAA_40023"/>
<keyword evidence="4" id="KW-1185">Reference proteome</keyword>
<gene>
    <name evidence="3" type="ORF">ACCAA_40023</name>
</gene>
<dbReference type="Pfam" id="PF21804">
    <property type="entry name" value="Transposase_29"/>
    <property type="match status" value="1"/>
</dbReference>
<organism evidence="3 4">
    <name type="scientific">Candidatus Accumulibacter aalborgensis</name>
    <dbReference type="NCBI Taxonomy" id="1860102"/>
    <lineage>
        <taxon>Bacteria</taxon>
        <taxon>Pseudomonadati</taxon>
        <taxon>Pseudomonadota</taxon>
        <taxon>Betaproteobacteria</taxon>
        <taxon>Candidatus Accumulibacter</taxon>
    </lineage>
</organism>
<dbReference type="RefSeq" id="WP_186407496.1">
    <property type="nucleotide sequence ID" value="NZ_FLQX01000116.1"/>
</dbReference>
<dbReference type="InterPro" id="IPR055247">
    <property type="entry name" value="InsJ-like_HTH"/>
</dbReference>
<evidence type="ECO:0000313" key="3">
    <source>
        <dbReference type="EMBL" id="SBT07062.1"/>
    </source>
</evidence>
<feature type="coiled-coil region" evidence="1">
    <location>
        <begin position="583"/>
        <end position="617"/>
    </location>
</feature>
<dbReference type="Pfam" id="PF13518">
    <property type="entry name" value="HTH_28"/>
    <property type="match status" value="1"/>
</dbReference>
<dbReference type="Proteomes" id="UP000199169">
    <property type="component" value="Unassembled WGS sequence"/>
</dbReference>
<accession>A0A1A8XRH1</accession>